<dbReference type="RefSeq" id="WP_216838329.1">
    <property type="nucleotide sequence ID" value="NZ_JAFNJS010000006.1"/>
</dbReference>
<protein>
    <submittedName>
        <fullName evidence="5">AMP-binding protein</fullName>
    </submittedName>
</protein>
<comment type="caution">
    <text evidence="5">The sequence shown here is derived from an EMBL/GenBank/DDBJ whole genome shotgun (WGS) entry which is preliminary data.</text>
</comment>
<feature type="domain" description="AMP-dependent synthetase/ligase" evidence="3">
    <location>
        <begin position="16"/>
        <end position="356"/>
    </location>
</feature>
<dbReference type="InterPro" id="IPR000873">
    <property type="entry name" value="AMP-dep_synth/lig_dom"/>
</dbReference>
<dbReference type="InterPro" id="IPR025110">
    <property type="entry name" value="AMP-bd_C"/>
</dbReference>
<evidence type="ECO:0000313" key="5">
    <source>
        <dbReference type="EMBL" id="MFC3002253.1"/>
    </source>
</evidence>
<dbReference type="PANTHER" id="PTHR43201:SF5">
    <property type="entry name" value="MEDIUM-CHAIN ACYL-COA LIGASE ACSF2, MITOCHONDRIAL"/>
    <property type="match status" value="1"/>
</dbReference>
<accession>A0ABV7C0I1</accession>
<reference evidence="6" key="1">
    <citation type="journal article" date="2019" name="Int. J. Syst. Evol. Microbiol.">
        <title>The Global Catalogue of Microorganisms (GCM) 10K type strain sequencing project: providing services to taxonomists for standard genome sequencing and annotation.</title>
        <authorList>
            <consortium name="The Broad Institute Genomics Platform"/>
            <consortium name="The Broad Institute Genome Sequencing Center for Infectious Disease"/>
            <person name="Wu L."/>
            <person name="Ma J."/>
        </authorList>
    </citation>
    <scope>NUCLEOTIDE SEQUENCE [LARGE SCALE GENOMIC DNA]</scope>
    <source>
        <strain evidence="6">CGMCC 1.16855</strain>
    </source>
</reference>
<dbReference type="Pfam" id="PF13193">
    <property type="entry name" value="AMP-binding_C"/>
    <property type="match status" value="1"/>
</dbReference>
<dbReference type="InterPro" id="IPR020845">
    <property type="entry name" value="AMP-binding_CS"/>
</dbReference>
<evidence type="ECO:0000256" key="1">
    <source>
        <dbReference type="ARBA" id="ARBA00006432"/>
    </source>
</evidence>
<organism evidence="5 6">
    <name type="scientific">Falsiroseomonas tokyonensis</name>
    <dbReference type="NCBI Taxonomy" id="430521"/>
    <lineage>
        <taxon>Bacteria</taxon>
        <taxon>Pseudomonadati</taxon>
        <taxon>Pseudomonadota</taxon>
        <taxon>Alphaproteobacteria</taxon>
        <taxon>Acetobacterales</taxon>
        <taxon>Roseomonadaceae</taxon>
        <taxon>Falsiroseomonas</taxon>
    </lineage>
</organism>
<dbReference type="EMBL" id="JBHRSB010000006">
    <property type="protein sequence ID" value="MFC3002253.1"/>
    <property type="molecule type" value="Genomic_DNA"/>
</dbReference>
<dbReference type="PROSITE" id="PS00455">
    <property type="entry name" value="AMP_BINDING"/>
    <property type="match status" value="1"/>
</dbReference>
<comment type="similarity">
    <text evidence="1">Belongs to the ATP-dependent AMP-binding enzyme family.</text>
</comment>
<evidence type="ECO:0000256" key="2">
    <source>
        <dbReference type="ARBA" id="ARBA00022598"/>
    </source>
</evidence>
<dbReference type="PANTHER" id="PTHR43201">
    <property type="entry name" value="ACYL-COA SYNTHETASE"/>
    <property type="match status" value="1"/>
</dbReference>
<feature type="domain" description="AMP-binding enzyme C-terminal" evidence="4">
    <location>
        <begin position="417"/>
        <end position="492"/>
    </location>
</feature>
<dbReference type="Proteomes" id="UP001595420">
    <property type="component" value="Unassembled WGS sequence"/>
</dbReference>
<evidence type="ECO:0000259" key="3">
    <source>
        <dbReference type="Pfam" id="PF00501"/>
    </source>
</evidence>
<gene>
    <name evidence="5" type="ORF">ACFOD3_20305</name>
</gene>
<proteinExistence type="inferred from homology"/>
<dbReference type="Pfam" id="PF00501">
    <property type="entry name" value="AMP-binding"/>
    <property type="match status" value="1"/>
</dbReference>
<sequence>MTGQQILFGTQREDGAALRQRASRAAAGLAALGVAAGDRVAAMLRNEPVYLEVILAADRLGAPLVAINWHFRADEAGHVLADSGARVLVVHADLLPQIAALVPAGVTVIVVPTPPEMIAAYGIAEVQPVPPGLLSWPDWRDAHAPWTAPAPPSLGMMLYTSGTTGRAKGVRRLPGTPEQHDAARRIRTLVGGAKKGMRTAIVGPMYHAGPASNARIALAEASLILVLPRFDAEELLQAIEAHRLTHLALVPIMLVRLLKLPEAVRARYDVSSLEGVTHGGSACAPDVKRAMIAWWGPILSETYGSTEASLITSVGAAEWLSHPGTVGRALPGTSIRILDEEGRMLPPGKVGEIFVDSGPNALPFTYHNLPGERAKVERDGHVTNGDVGYLDAEGYLYVTDRKRDMVISGGVNIYPAEIEAVLITHADVADCAVFGVADPEYGEALVAAVQPRQGAAPEAAGIAAFLRARLAGYKVPRRIWMVQDMPRDSMGKVFKRRLREAFAGTAA</sequence>
<name>A0ABV7C0I1_9PROT</name>
<evidence type="ECO:0000259" key="4">
    <source>
        <dbReference type="Pfam" id="PF13193"/>
    </source>
</evidence>
<keyword evidence="2" id="KW-0436">Ligase</keyword>
<evidence type="ECO:0000313" key="6">
    <source>
        <dbReference type="Proteomes" id="UP001595420"/>
    </source>
</evidence>
<keyword evidence="6" id="KW-1185">Reference proteome</keyword>